<evidence type="ECO:0000313" key="2">
    <source>
        <dbReference type="EMBL" id="KAJ1970605.1"/>
    </source>
</evidence>
<dbReference type="AlphaFoldDB" id="A0A9W8E6L1"/>
<protein>
    <submittedName>
        <fullName evidence="2">Uncharacterized protein</fullName>
    </submittedName>
</protein>
<feature type="region of interest" description="Disordered" evidence="1">
    <location>
        <begin position="274"/>
        <end position="308"/>
    </location>
</feature>
<sequence>MSKSKRTGGKAEDKPSRSYSAAVAKVNPPMSSAPVRLDPLYLSTHAIEQSLADSTLPPEARVRLEAALRELQGLTAHVRPVESNAESEPALLPDPMVVPSFEALAQLSQTLYLLTSVYPQLRRKKKLTSNICTVLDDLYVFLTSHLLNASEIKVNAPVQVPNSVIDVLDAIAAGSKDLVPFGQCTFRTYGNVRDALAYLIKSRKDSPMPVEFRNIFQHIPHQFRNVDTDVSVKDKSTEVATALPPASPADDVRAEYTVKTHNGTVDFGYLTEADRQQSEKPEAASTSNGSANSQDQSIGSKPQLHSELSTDLNHTLEAEYEPESPALQLPETDVPLHAGGYPDMNGDGYPSPAGAARPEFADTHTSYHGMLPGPNGLYDGAQGMSSAYPTGMPYPMVPSHYIPMGHNGAEMPQ</sequence>
<organism evidence="2 3">
    <name type="scientific">Dimargaris verticillata</name>
    <dbReference type="NCBI Taxonomy" id="2761393"/>
    <lineage>
        <taxon>Eukaryota</taxon>
        <taxon>Fungi</taxon>
        <taxon>Fungi incertae sedis</taxon>
        <taxon>Zoopagomycota</taxon>
        <taxon>Kickxellomycotina</taxon>
        <taxon>Dimargaritomycetes</taxon>
        <taxon>Dimargaritales</taxon>
        <taxon>Dimargaritaceae</taxon>
        <taxon>Dimargaris</taxon>
    </lineage>
</organism>
<comment type="caution">
    <text evidence="2">The sequence shown here is derived from an EMBL/GenBank/DDBJ whole genome shotgun (WGS) entry which is preliminary data.</text>
</comment>
<dbReference type="Proteomes" id="UP001151582">
    <property type="component" value="Unassembled WGS sequence"/>
</dbReference>
<feature type="compositionally biased region" description="Polar residues" evidence="1">
    <location>
        <begin position="284"/>
        <end position="300"/>
    </location>
</feature>
<reference evidence="2" key="1">
    <citation type="submission" date="2022-07" db="EMBL/GenBank/DDBJ databases">
        <title>Phylogenomic reconstructions and comparative analyses of Kickxellomycotina fungi.</title>
        <authorList>
            <person name="Reynolds N.K."/>
            <person name="Stajich J.E."/>
            <person name="Barry K."/>
            <person name="Grigoriev I.V."/>
            <person name="Crous P."/>
            <person name="Smith M.E."/>
        </authorList>
    </citation>
    <scope>NUCLEOTIDE SEQUENCE</scope>
    <source>
        <strain evidence="2">RSA 567</strain>
    </source>
</reference>
<proteinExistence type="predicted"/>
<evidence type="ECO:0000313" key="3">
    <source>
        <dbReference type="Proteomes" id="UP001151582"/>
    </source>
</evidence>
<evidence type="ECO:0000256" key="1">
    <source>
        <dbReference type="SAM" id="MobiDB-lite"/>
    </source>
</evidence>
<dbReference type="OrthoDB" id="10425258at2759"/>
<gene>
    <name evidence="2" type="ORF">H4R34_006007</name>
</gene>
<dbReference type="EMBL" id="JANBQB010001703">
    <property type="protein sequence ID" value="KAJ1970605.1"/>
    <property type="molecule type" value="Genomic_DNA"/>
</dbReference>
<feature type="non-terminal residue" evidence="2">
    <location>
        <position position="413"/>
    </location>
</feature>
<feature type="region of interest" description="Disordered" evidence="1">
    <location>
        <begin position="1"/>
        <end position="25"/>
    </location>
</feature>
<keyword evidence="3" id="KW-1185">Reference proteome</keyword>
<name>A0A9W8E6L1_9FUNG</name>
<accession>A0A9W8E6L1</accession>